<reference evidence="4" key="1">
    <citation type="submission" date="2016-11" db="EMBL/GenBank/DDBJ databases">
        <authorList>
            <person name="Varghese N."/>
            <person name="Submissions S."/>
        </authorList>
    </citation>
    <scope>NUCLEOTIDE SEQUENCE [LARGE SCALE GENOMIC DNA]</scope>
    <source>
        <strain evidence="4">UWOS</strain>
    </source>
</reference>
<dbReference type="Proteomes" id="UP000184275">
    <property type="component" value="Unassembled WGS sequence"/>
</dbReference>
<dbReference type="NCBIfam" id="NF004200">
    <property type="entry name" value="PRK05653.1-5"/>
    <property type="match status" value="1"/>
</dbReference>
<evidence type="ECO:0000313" key="4">
    <source>
        <dbReference type="Proteomes" id="UP000184275"/>
    </source>
</evidence>
<dbReference type="Gene3D" id="3.40.50.720">
    <property type="entry name" value="NAD(P)-binding Rossmann-like Domain"/>
    <property type="match status" value="1"/>
</dbReference>
<accession>A0A1M6Q156</accession>
<dbReference type="PRINTS" id="PR00080">
    <property type="entry name" value="SDRFAMILY"/>
</dbReference>
<protein>
    <submittedName>
        <fullName evidence="3">3-oxoacyl-[acyl-carrier protein] reductase</fullName>
    </submittedName>
</protein>
<dbReference type="InterPro" id="IPR002347">
    <property type="entry name" value="SDR_fam"/>
</dbReference>
<evidence type="ECO:0000313" key="3">
    <source>
        <dbReference type="EMBL" id="SHK13940.1"/>
    </source>
</evidence>
<name>A0A1M6Q156_9BACT</name>
<dbReference type="Pfam" id="PF13561">
    <property type="entry name" value="adh_short_C2"/>
    <property type="match status" value="1"/>
</dbReference>
<evidence type="ECO:0000256" key="1">
    <source>
        <dbReference type="ARBA" id="ARBA00006484"/>
    </source>
</evidence>
<dbReference type="RefSeq" id="WP_073301888.1">
    <property type="nucleotide sequence ID" value="NZ_FRAW01000001.1"/>
</dbReference>
<dbReference type="PRINTS" id="PR00081">
    <property type="entry name" value="GDHRDH"/>
</dbReference>
<dbReference type="InterPro" id="IPR036291">
    <property type="entry name" value="NAD(P)-bd_dom_sf"/>
</dbReference>
<dbReference type="PANTHER" id="PTHR42879:SF2">
    <property type="entry name" value="3-OXOACYL-[ACYL-CARRIER-PROTEIN] REDUCTASE FABG"/>
    <property type="match status" value="1"/>
</dbReference>
<organism evidence="3 4">
    <name type="scientific">Fibrobacter intestinalis</name>
    <dbReference type="NCBI Taxonomy" id="28122"/>
    <lineage>
        <taxon>Bacteria</taxon>
        <taxon>Pseudomonadati</taxon>
        <taxon>Fibrobacterota</taxon>
        <taxon>Fibrobacteria</taxon>
        <taxon>Fibrobacterales</taxon>
        <taxon>Fibrobacteraceae</taxon>
        <taxon>Fibrobacter</taxon>
    </lineage>
</organism>
<dbReference type="PANTHER" id="PTHR42879">
    <property type="entry name" value="3-OXOACYL-(ACYL-CARRIER-PROTEIN) REDUCTASE"/>
    <property type="match status" value="1"/>
</dbReference>
<gene>
    <name evidence="3" type="ORF">SAMN05720469_101210</name>
</gene>
<keyword evidence="2" id="KW-0560">Oxidoreductase</keyword>
<sequence>MENGKRVLVTGASGGIGFAIVQAALSAGYQVTAHYNSHADSLKNLAEQNKENLHLLQFNVTDRENCKSVLEKDVAEKGTYYGVVLSSGICRDAAFPAMTDDYWDSVLNVNLNGFYNVLHPLVMPMCRKRQGRIISIASVSGVIGNRGQVNYSASKGGIIAASKALAVELASRNITVNSIAPGVIETEMIKDAPIDMILPAIPMHRVGKPEEVAATVLFLLSEGASYITRQVISVNGGLA</sequence>
<dbReference type="GO" id="GO:0016491">
    <property type="term" value="F:oxidoreductase activity"/>
    <property type="evidence" value="ECO:0007669"/>
    <property type="project" value="UniProtKB-KW"/>
</dbReference>
<dbReference type="InterPro" id="IPR050259">
    <property type="entry name" value="SDR"/>
</dbReference>
<dbReference type="SUPFAM" id="SSF51735">
    <property type="entry name" value="NAD(P)-binding Rossmann-fold domains"/>
    <property type="match status" value="1"/>
</dbReference>
<dbReference type="EMBL" id="FRAW01000001">
    <property type="protein sequence ID" value="SHK13940.1"/>
    <property type="molecule type" value="Genomic_DNA"/>
</dbReference>
<dbReference type="AlphaFoldDB" id="A0A1M6Q156"/>
<dbReference type="NCBIfam" id="NF009466">
    <property type="entry name" value="PRK12826.1-2"/>
    <property type="match status" value="1"/>
</dbReference>
<comment type="similarity">
    <text evidence="1">Belongs to the short-chain dehydrogenases/reductases (SDR) family.</text>
</comment>
<proteinExistence type="inferred from homology"/>
<keyword evidence="4" id="KW-1185">Reference proteome</keyword>
<evidence type="ECO:0000256" key="2">
    <source>
        <dbReference type="ARBA" id="ARBA00023002"/>
    </source>
</evidence>
<dbReference type="FunFam" id="3.40.50.720:FF:000173">
    <property type="entry name" value="3-oxoacyl-[acyl-carrier protein] reductase"/>
    <property type="match status" value="1"/>
</dbReference>